<reference evidence="12 13" key="1">
    <citation type="submission" date="2019-08" db="EMBL/GenBank/DDBJ databases">
        <title>Deep-cultivation of Planctomycetes and their phenomic and genomic characterization uncovers novel biology.</title>
        <authorList>
            <person name="Wiegand S."/>
            <person name="Jogler M."/>
            <person name="Boedeker C."/>
            <person name="Pinto D."/>
            <person name="Vollmers J."/>
            <person name="Rivas-Marin E."/>
            <person name="Kohn T."/>
            <person name="Peeters S.H."/>
            <person name="Heuer A."/>
            <person name="Rast P."/>
            <person name="Oberbeckmann S."/>
            <person name="Bunk B."/>
            <person name="Jeske O."/>
            <person name="Meyerdierks A."/>
            <person name="Storesund J.E."/>
            <person name="Kallscheuer N."/>
            <person name="Luecker S."/>
            <person name="Lage O.M."/>
            <person name="Pohl T."/>
            <person name="Merkel B.J."/>
            <person name="Hornburger P."/>
            <person name="Mueller R.-W."/>
            <person name="Bruemmer F."/>
            <person name="Labrenz M."/>
            <person name="Spormann A.M."/>
            <person name="Op den Camp H."/>
            <person name="Overmann J."/>
            <person name="Amann R."/>
            <person name="Jetten M.S.M."/>
            <person name="Mascher T."/>
            <person name="Medema M.H."/>
            <person name="Devos D.P."/>
            <person name="Kaster A.-K."/>
            <person name="Ovreas L."/>
            <person name="Rohde M."/>
            <person name="Galperin M.Y."/>
            <person name="Jogler C."/>
        </authorList>
    </citation>
    <scope>NUCLEOTIDE SEQUENCE [LARGE SCALE GENOMIC DNA]</scope>
    <source>
        <strain evidence="12 13">Pr1d</strain>
    </source>
</reference>
<feature type="domain" description="Protein kinase" evidence="11">
    <location>
        <begin position="21"/>
        <end position="282"/>
    </location>
</feature>
<keyword evidence="5 12" id="KW-0418">Kinase</keyword>
<comment type="catalytic activity">
    <reaction evidence="7">
        <text>L-threonyl-[protein] + ATP = O-phospho-L-threonyl-[protein] + ADP + H(+)</text>
        <dbReference type="Rhea" id="RHEA:46608"/>
        <dbReference type="Rhea" id="RHEA-COMP:11060"/>
        <dbReference type="Rhea" id="RHEA-COMP:11605"/>
        <dbReference type="ChEBI" id="CHEBI:15378"/>
        <dbReference type="ChEBI" id="CHEBI:30013"/>
        <dbReference type="ChEBI" id="CHEBI:30616"/>
        <dbReference type="ChEBI" id="CHEBI:61977"/>
        <dbReference type="ChEBI" id="CHEBI:456216"/>
        <dbReference type="EC" id="2.7.11.1"/>
    </reaction>
</comment>
<keyword evidence="10" id="KW-1133">Transmembrane helix</keyword>
<accession>A0A5B9QHH2</accession>
<evidence type="ECO:0000256" key="10">
    <source>
        <dbReference type="SAM" id="Phobius"/>
    </source>
</evidence>
<comment type="catalytic activity">
    <reaction evidence="8">
        <text>L-seryl-[protein] + ATP = O-phospho-L-seryl-[protein] + ADP + H(+)</text>
        <dbReference type="Rhea" id="RHEA:17989"/>
        <dbReference type="Rhea" id="RHEA-COMP:9863"/>
        <dbReference type="Rhea" id="RHEA-COMP:11604"/>
        <dbReference type="ChEBI" id="CHEBI:15378"/>
        <dbReference type="ChEBI" id="CHEBI:29999"/>
        <dbReference type="ChEBI" id="CHEBI:30616"/>
        <dbReference type="ChEBI" id="CHEBI:83421"/>
        <dbReference type="ChEBI" id="CHEBI:456216"/>
        <dbReference type="EC" id="2.7.11.1"/>
    </reaction>
</comment>
<evidence type="ECO:0000256" key="4">
    <source>
        <dbReference type="ARBA" id="ARBA00022741"/>
    </source>
</evidence>
<organism evidence="12 13">
    <name type="scientific">Bythopirellula goksoeyrii</name>
    <dbReference type="NCBI Taxonomy" id="1400387"/>
    <lineage>
        <taxon>Bacteria</taxon>
        <taxon>Pseudomonadati</taxon>
        <taxon>Planctomycetota</taxon>
        <taxon>Planctomycetia</taxon>
        <taxon>Pirellulales</taxon>
        <taxon>Lacipirellulaceae</taxon>
        <taxon>Bythopirellula</taxon>
    </lineage>
</organism>
<keyword evidence="4 9" id="KW-0547">Nucleotide-binding</keyword>
<dbReference type="SUPFAM" id="SSF56112">
    <property type="entry name" value="Protein kinase-like (PK-like)"/>
    <property type="match status" value="1"/>
</dbReference>
<dbReference type="InterPro" id="IPR000719">
    <property type="entry name" value="Prot_kinase_dom"/>
</dbReference>
<keyword evidence="6 9" id="KW-0067">ATP-binding</keyword>
<dbReference type="PROSITE" id="PS50011">
    <property type="entry name" value="PROTEIN_KINASE_DOM"/>
    <property type="match status" value="1"/>
</dbReference>
<dbReference type="OrthoDB" id="6111975at2"/>
<dbReference type="InterPro" id="IPR011009">
    <property type="entry name" value="Kinase-like_dom_sf"/>
</dbReference>
<evidence type="ECO:0000313" key="13">
    <source>
        <dbReference type="Proteomes" id="UP000323917"/>
    </source>
</evidence>
<dbReference type="EMBL" id="CP042913">
    <property type="protein sequence ID" value="QEG37125.1"/>
    <property type="molecule type" value="Genomic_DNA"/>
</dbReference>
<keyword evidence="13" id="KW-1185">Reference proteome</keyword>
<feature type="transmembrane region" description="Helical" evidence="10">
    <location>
        <begin position="332"/>
        <end position="355"/>
    </location>
</feature>
<dbReference type="InterPro" id="IPR008271">
    <property type="entry name" value="Ser/Thr_kinase_AS"/>
</dbReference>
<name>A0A5B9QHH2_9BACT</name>
<sequence length="500" mass="54671">MNDPSPLPPSSDLSGRTLGGYAVLRKIGSGGMADVYLALQQSLERQVALKVLHSQLADNPSYVERFHNEARAAASLVHPNIVQIYEVGEADGHHFIAQEFVAGKNLDQILKRQGALPPGTVLDILRQVVSALCQAAEAGIVHRDIKPANILLTPTGVVKVADFGLARILSVDTKTLTEVGVALGTPLYMSPEQIEGRPVDARSDIYSLGVTCYHLLSGEPPHSGETALAIAVGHINREPTPLGTMQVGLPEDFVAIVHRMMAKQPADRCQSPSELLNDLKTLASSAAKEGWAADSNEWSLLEWISADGNRSAASTQLGQLMREQARLESNRWNWQGILGMLAIALVAGAVIAWAIRPRFVLEGTPPAAIPKRDSPAAQLFHAKMTESESAWQAVWKYFPEADPYFEQLAQQGLVRHFLFDSPQYVQSLAWAQKLADEGQTDESLRAFALAAQFVSLEQLGREREAREVYSQLTPAMKDQLNRFENQLYESMQGSLSRLGE</sequence>
<evidence type="ECO:0000256" key="6">
    <source>
        <dbReference type="ARBA" id="ARBA00022840"/>
    </source>
</evidence>
<keyword evidence="3 12" id="KW-0808">Transferase</keyword>
<dbReference type="Pfam" id="PF00069">
    <property type="entry name" value="Pkinase"/>
    <property type="match status" value="1"/>
</dbReference>
<protein>
    <recommendedName>
        <fullName evidence="1">non-specific serine/threonine protein kinase</fullName>
        <ecNumber evidence="1">2.7.11.1</ecNumber>
    </recommendedName>
</protein>
<evidence type="ECO:0000313" key="12">
    <source>
        <dbReference type="EMBL" id="QEG37125.1"/>
    </source>
</evidence>
<dbReference type="Gene3D" id="3.30.200.20">
    <property type="entry name" value="Phosphorylase Kinase, domain 1"/>
    <property type="match status" value="1"/>
</dbReference>
<dbReference type="PROSITE" id="PS00108">
    <property type="entry name" value="PROTEIN_KINASE_ST"/>
    <property type="match status" value="1"/>
</dbReference>
<dbReference type="RefSeq" id="WP_148075398.1">
    <property type="nucleotide sequence ID" value="NZ_CP042913.1"/>
</dbReference>
<evidence type="ECO:0000256" key="2">
    <source>
        <dbReference type="ARBA" id="ARBA00022527"/>
    </source>
</evidence>
<dbReference type="PANTHER" id="PTHR43289:SF6">
    <property type="entry name" value="SERINE_THREONINE-PROTEIN KINASE NEKL-3"/>
    <property type="match status" value="1"/>
</dbReference>
<dbReference type="FunFam" id="3.30.200.20:FF:000035">
    <property type="entry name" value="Serine/threonine protein kinase Stk1"/>
    <property type="match status" value="1"/>
</dbReference>
<keyword evidence="10" id="KW-0812">Transmembrane</keyword>
<gene>
    <name evidence="12" type="primary">pknB_11</name>
    <name evidence="12" type="ORF">Pr1d_44650</name>
</gene>
<dbReference type="PANTHER" id="PTHR43289">
    <property type="entry name" value="MITOGEN-ACTIVATED PROTEIN KINASE KINASE KINASE 20-RELATED"/>
    <property type="match status" value="1"/>
</dbReference>
<dbReference type="GO" id="GO:0004674">
    <property type="term" value="F:protein serine/threonine kinase activity"/>
    <property type="evidence" value="ECO:0007669"/>
    <property type="project" value="UniProtKB-KW"/>
</dbReference>
<dbReference type="Gene3D" id="1.10.510.10">
    <property type="entry name" value="Transferase(Phosphotransferase) domain 1"/>
    <property type="match status" value="1"/>
</dbReference>
<dbReference type="SMART" id="SM00220">
    <property type="entry name" value="S_TKc"/>
    <property type="match status" value="1"/>
</dbReference>
<evidence type="ECO:0000256" key="5">
    <source>
        <dbReference type="ARBA" id="ARBA00022777"/>
    </source>
</evidence>
<dbReference type="EC" id="2.7.11.1" evidence="1"/>
<evidence type="ECO:0000256" key="3">
    <source>
        <dbReference type="ARBA" id="ARBA00022679"/>
    </source>
</evidence>
<evidence type="ECO:0000256" key="7">
    <source>
        <dbReference type="ARBA" id="ARBA00047899"/>
    </source>
</evidence>
<dbReference type="AlphaFoldDB" id="A0A5B9QHH2"/>
<dbReference type="FunFam" id="1.10.510.10:FF:000021">
    <property type="entry name" value="Serine/threonine protein kinase"/>
    <property type="match status" value="1"/>
</dbReference>
<evidence type="ECO:0000256" key="8">
    <source>
        <dbReference type="ARBA" id="ARBA00048679"/>
    </source>
</evidence>
<evidence type="ECO:0000256" key="9">
    <source>
        <dbReference type="PROSITE-ProRule" id="PRU10141"/>
    </source>
</evidence>
<keyword evidence="10" id="KW-0472">Membrane</keyword>
<dbReference type="KEGG" id="bgok:Pr1d_44650"/>
<dbReference type="GO" id="GO:0005524">
    <property type="term" value="F:ATP binding"/>
    <property type="evidence" value="ECO:0007669"/>
    <property type="project" value="UniProtKB-UniRule"/>
</dbReference>
<evidence type="ECO:0000259" key="11">
    <source>
        <dbReference type="PROSITE" id="PS50011"/>
    </source>
</evidence>
<keyword evidence="2" id="KW-0723">Serine/threonine-protein kinase</keyword>
<evidence type="ECO:0000256" key="1">
    <source>
        <dbReference type="ARBA" id="ARBA00012513"/>
    </source>
</evidence>
<dbReference type="Proteomes" id="UP000323917">
    <property type="component" value="Chromosome"/>
</dbReference>
<feature type="binding site" evidence="9">
    <location>
        <position position="50"/>
    </location>
    <ligand>
        <name>ATP</name>
        <dbReference type="ChEBI" id="CHEBI:30616"/>
    </ligand>
</feature>
<dbReference type="InterPro" id="IPR017441">
    <property type="entry name" value="Protein_kinase_ATP_BS"/>
</dbReference>
<dbReference type="GO" id="GO:0106310">
    <property type="term" value="F:protein serine kinase activity"/>
    <property type="evidence" value="ECO:0007669"/>
    <property type="project" value="RHEA"/>
</dbReference>
<proteinExistence type="predicted"/>
<dbReference type="PROSITE" id="PS00107">
    <property type="entry name" value="PROTEIN_KINASE_ATP"/>
    <property type="match status" value="1"/>
</dbReference>
<dbReference type="CDD" id="cd14014">
    <property type="entry name" value="STKc_PknB_like"/>
    <property type="match status" value="1"/>
</dbReference>